<evidence type="ECO:0000259" key="1">
    <source>
        <dbReference type="Pfam" id="PF24764"/>
    </source>
</evidence>
<evidence type="ECO:0000313" key="2">
    <source>
        <dbReference type="EMBL" id="KAF9440661.1"/>
    </source>
</evidence>
<organism evidence="2 3">
    <name type="scientific">Macrolepiota fuliginosa MF-IS2</name>
    <dbReference type="NCBI Taxonomy" id="1400762"/>
    <lineage>
        <taxon>Eukaryota</taxon>
        <taxon>Fungi</taxon>
        <taxon>Dikarya</taxon>
        <taxon>Basidiomycota</taxon>
        <taxon>Agaricomycotina</taxon>
        <taxon>Agaricomycetes</taxon>
        <taxon>Agaricomycetidae</taxon>
        <taxon>Agaricales</taxon>
        <taxon>Agaricineae</taxon>
        <taxon>Agaricaceae</taxon>
        <taxon>Macrolepiota</taxon>
    </lineage>
</organism>
<name>A0A9P6BUT5_9AGAR</name>
<reference evidence="2" key="1">
    <citation type="submission" date="2020-11" db="EMBL/GenBank/DDBJ databases">
        <authorList>
            <consortium name="DOE Joint Genome Institute"/>
            <person name="Ahrendt S."/>
            <person name="Riley R."/>
            <person name="Andreopoulos W."/>
            <person name="Labutti K."/>
            <person name="Pangilinan J."/>
            <person name="Ruiz-Duenas F.J."/>
            <person name="Barrasa J.M."/>
            <person name="Sanchez-Garcia M."/>
            <person name="Camarero S."/>
            <person name="Miyauchi S."/>
            <person name="Serrano A."/>
            <person name="Linde D."/>
            <person name="Babiker R."/>
            <person name="Drula E."/>
            <person name="Ayuso-Fernandez I."/>
            <person name="Pacheco R."/>
            <person name="Padilla G."/>
            <person name="Ferreira P."/>
            <person name="Barriuso J."/>
            <person name="Kellner H."/>
            <person name="Castanera R."/>
            <person name="Alfaro M."/>
            <person name="Ramirez L."/>
            <person name="Pisabarro A.G."/>
            <person name="Kuo A."/>
            <person name="Tritt A."/>
            <person name="Lipzen A."/>
            <person name="He G."/>
            <person name="Yan M."/>
            <person name="Ng V."/>
            <person name="Cullen D."/>
            <person name="Martin F."/>
            <person name="Rosso M.-N."/>
            <person name="Henrissat B."/>
            <person name="Hibbett D."/>
            <person name="Martinez A.T."/>
            <person name="Grigoriev I.V."/>
        </authorList>
    </citation>
    <scope>NUCLEOTIDE SEQUENCE</scope>
    <source>
        <strain evidence="2">MF-IS2</strain>
    </source>
</reference>
<dbReference type="OrthoDB" id="2974164at2759"/>
<feature type="domain" description="Integrase core" evidence="1">
    <location>
        <begin position="46"/>
        <end position="166"/>
    </location>
</feature>
<dbReference type="EMBL" id="MU152348">
    <property type="protein sequence ID" value="KAF9440661.1"/>
    <property type="molecule type" value="Genomic_DNA"/>
</dbReference>
<gene>
    <name evidence="2" type="ORF">P691DRAFT_767413</name>
</gene>
<dbReference type="InterPro" id="IPR058913">
    <property type="entry name" value="Integrase_dom_put"/>
</dbReference>
<dbReference type="AlphaFoldDB" id="A0A9P6BUT5"/>
<evidence type="ECO:0000313" key="3">
    <source>
        <dbReference type="Proteomes" id="UP000807342"/>
    </source>
</evidence>
<keyword evidence="3" id="KW-1185">Reference proteome</keyword>
<sequence length="240" mass="27724">MGSLSIPIYAYHNKWSGAVLKLCAIPDAHKPGAIRHLYLDLVQERGGIPLQLTTDKGSEIGWQTTVQSIFREVYVPHIDTEIYPPSVALPSTCNMIIESLWWWLCEKVGLNIKDMILVGKHEHCFHAHDPLHHDLFYWIFVPLIQQELDWFRDYWNNHKIHKQANKEMISGHSPDDALHHPSLFHGTSCLVCIPEDAQAEMWNILDKEVGQRDEHLSWYSTEFCAGLQLYMKHLVLLTAP</sequence>
<dbReference type="Proteomes" id="UP000807342">
    <property type="component" value="Unassembled WGS sequence"/>
</dbReference>
<comment type="caution">
    <text evidence="2">The sequence shown here is derived from an EMBL/GenBank/DDBJ whole genome shotgun (WGS) entry which is preliminary data.</text>
</comment>
<dbReference type="Pfam" id="PF24764">
    <property type="entry name" value="rva_4"/>
    <property type="match status" value="1"/>
</dbReference>
<proteinExistence type="predicted"/>
<protein>
    <recommendedName>
        <fullName evidence="1">Integrase core domain-containing protein</fullName>
    </recommendedName>
</protein>
<accession>A0A9P6BUT5</accession>